<protein>
    <submittedName>
        <fullName evidence="2">Uncharacterized protein</fullName>
    </submittedName>
</protein>
<proteinExistence type="predicted"/>
<sequence length="67" mass="7663">MNETELTKKMHEIDKTLAAHLQECFLQNRQVWHELRALKNVAWVAAIGIFSTLTLITGALAKNFLKL</sequence>
<reference evidence="2" key="1">
    <citation type="submission" date="2020-05" db="EMBL/GenBank/DDBJ databases">
        <authorList>
            <person name="Chiriac C."/>
            <person name="Salcher M."/>
            <person name="Ghai R."/>
            <person name="Kavagutti S V."/>
        </authorList>
    </citation>
    <scope>NUCLEOTIDE SEQUENCE</scope>
</reference>
<evidence type="ECO:0000256" key="1">
    <source>
        <dbReference type="SAM" id="Phobius"/>
    </source>
</evidence>
<evidence type="ECO:0000313" key="3">
    <source>
        <dbReference type="EMBL" id="CAB4210834.1"/>
    </source>
</evidence>
<feature type="transmembrane region" description="Helical" evidence="1">
    <location>
        <begin position="41"/>
        <end position="61"/>
    </location>
</feature>
<evidence type="ECO:0000313" key="2">
    <source>
        <dbReference type="EMBL" id="CAB4169129.1"/>
    </source>
</evidence>
<dbReference type="EMBL" id="LR796841">
    <property type="protein sequence ID" value="CAB4169129.1"/>
    <property type="molecule type" value="Genomic_DNA"/>
</dbReference>
<keyword evidence="1" id="KW-1133">Transmembrane helix</keyword>
<dbReference type="EMBL" id="LR797364">
    <property type="protein sequence ID" value="CAB4210834.1"/>
    <property type="molecule type" value="Genomic_DNA"/>
</dbReference>
<organism evidence="2">
    <name type="scientific">uncultured Caudovirales phage</name>
    <dbReference type="NCBI Taxonomy" id="2100421"/>
    <lineage>
        <taxon>Viruses</taxon>
        <taxon>Duplodnaviria</taxon>
        <taxon>Heunggongvirae</taxon>
        <taxon>Uroviricota</taxon>
        <taxon>Caudoviricetes</taxon>
        <taxon>Peduoviridae</taxon>
        <taxon>Maltschvirus</taxon>
        <taxon>Maltschvirus maltsch</taxon>
    </lineage>
</organism>
<accession>A0A6J5PB63</accession>
<name>A0A6J5PB63_9CAUD</name>
<gene>
    <name evidence="3" type="ORF">UFOVP1413_53</name>
    <name evidence="2" type="ORF">UFOVP893_51</name>
</gene>
<keyword evidence="1" id="KW-0812">Transmembrane</keyword>
<keyword evidence="1" id="KW-0472">Membrane</keyword>